<feature type="region of interest" description="Disordered" evidence="1">
    <location>
        <begin position="391"/>
        <end position="410"/>
    </location>
</feature>
<evidence type="ECO:0000256" key="1">
    <source>
        <dbReference type="SAM" id="MobiDB-lite"/>
    </source>
</evidence>
<feature type="region of interest" description="Disordered" evidence="1">
    <location>
        <begin position="313"/>
        <end position="342"/>
    </location>
</feature>
<dbReference type="STRING" id="1679444.PYTT_2241"/>
<keyword evidence="3" id="KW-1185">Reference proteome</keyword>
<feature type="compositionally biased region" description="Basic residues" evidence="1">
    <location>
        <begin position="397"/>
        <end position="410"/>
    </location>
</feature>
<dbReference type="Proteomes" id="UP000176204">
    <property type="component" value="Chromosome I"/>
</dbReference>
<evidence type="ECO:0000313" key="2">
    <source>
        <dbReference type="EMBL" id="SEH97768.1"/>
    </source>
</evidence>
<protein>
    <submittedName>
        <fullName evidence="2">Uncharacterized protein</fullName>
    </submittedName>
</protein>
<feature type="region of interest" description="Disordered" evidence="1">
    <location>
        <begin position="364"/>
        <end position="385"/>
    </location>
</feature>
<dbReference type="Pfam" id="PF19821">
    <property type="entry name" value="Phage_capsid_2"/>
    <property type="match status" value="1"/>
</dbReference>
<dbReference type="EMBL" id="LT629973">
    <property type="protein sequence ID" value="SEH97768.1"/>
    <property type="molecule type" value="Genomic_DNA"/>
</dbReference>
<sequence>MELTPDITKMFRTKHETKWEVQIQQDMELVRPFVTIHPNCRGKSVELPYHGSARMREYSGRLQKIVWSEMDFGKRSIKPRKFYDSIPLSEDDKLEMDTLDLRAEEVMGEQRKACARMHDEVILGVMEDDAGGYRIRTQEDGVCGGILAPNYVGDDGATIETLDTSPGSFQLIPADFVAKGTKTASGMLLDKIAELLCRYRILHWKPGKGDDIVVAISPKQHMDLLLMEQTQRRDYGFSSLTNGQVNDFLGVKFLITNMLPLDEAGNRLCVAWLKTRVKFGIWKEAAFRIEPRSEYIDVREQITVKAALGATRLDNKMPSSCPAGKPPDEPDQQTAGKRHQHPVIPNRRWAQACTYGLDKSKELRHDKKGYNHGNARPDQWKMRLVRRRQPVHEISRRRMGQPHHGRQTSL</sequence>
<dbReference type="KEGG" id="agl:PYTT_2241"/>
<evidence type="ECO:0000313" key="3">
    <source>
        <dbReference type="Proteomes" id="UP000176204"/>
    </source>
</evidence>
<accession>A0A1H6MF32</accession>
<proteinExistence type="predicted"/>
<name>A0A1H6MF32_9BACT</name>
<gene>
    <name evidence="2" type="ORF">PYTT_2241</name>
</gene>
<dbReference type="InterPro" id="IPR045565">
    <property type="entry name" value="Phage_capsid_2"/>
</dbReference>
<reference evidence="3" key="1">
    <citation type="submission" date="2016-09" db="EMBL/GenBank/DDBJ databases">
        <authorList>
            <person name="Koehorst J."/>
        </authorList>
    </citation>
    <scope>NUCLEOTIDE SEQUENCE [LARGE SCALE GENOMIC DNA]</scope>
</reference>
<organism evidence="2 3">
    <name type="scientific">Akkermansia glycaniphila</name>
    <dbReference type="NCBI Taxonomy" id="1679444"/>
    <lineage>
        <taxon>Bacteria</taxon>
        <taxon>Pseudomonadati</taxon>
        <taxon>Verrucomicrobiota</taxon>
        <taxon>Verrucomicrobiia</taxon>
        <taxon>Verrucomicrobiales</taxon>
        <taxon>Akkermansiaceae</taxon>
        <taxon>Akkermansia</taxon>
    </lineage>
</organism>
<dbReference type="AlphaFoldDB" id="A0A1H6MF32"/>